<keyword evidence="1" id="KW-0812">Transmembrane</keyword>
<dbReference type="Proteomes" id="UP001523230">
    <property type="component" value="Unassembled WGS sequence"/>
</dbReference>
<proteinExistence type="predicted"/>
<feature type="domain" description="DUF8173" evidence="2">
    <location>
        <begin position="150"/>
        <end position="308"/>
    </location>
</feature>
<dbReference type="EMBL" id="QFDM01000003">
    <property type="protein sequence ID" value="MCM2466975.1"/>
    <property type="molecule type" value="Genomic_DNA"/>
</dbReference>
<feature type="transmembrane region" description="Helical" evidence="1">
    <location>
        <begin position="273"/>
        <end position="291"/>
    </location>
</feature>
<feature type="transmembrane region" description="Helical" evidence="1">
    <location>
        <begin position="168"/>
        <end position="189"/>
    </location>
</feature>
<keyword evidence="4" id="KW-1185">Reference proteome</keyword>
<protein>
    <recommendedName>
        <fullName evidence="2">DUF8173 domain-containing protein</fullName>
    </recommendedName>
</protein>
<comment type="caution">
    <text evidence="3">The sequence shown here is derived from an EMBL/GenBank/DDBJ whole genome shotgun (WGS) entry which is preliminary data.</text>
</comment>
<dbReference type="RefSeq" id="WP_250988243.1">
    <property type="nucleotide sequence ID" value="NZ_QFDM01000003.1"/>
</dbReference>
<dbReference type="AlphaFoldDB" id="A0ABD4TFN1"/>
<keyword evidence="1" id="KW-0472">Membrane</keyword>
<reference evidence="3 4" key="1">
    <citation type="submission" date="2018-05" db="EMBL/GenBank/DDBJ databases">
        <title>Isolation and characterization of genus Methanoculleus species and their viruses from deep sea marine sediment offshore southwestern Taiwan.</title>
        <authorList>
            <person name="Wei W.-H."/>
            <person name="Chen W.-C."/>
            <person name="Lai M.-C."/>
            <person name="Chen S.-C."/>
        </authorList>
    </citation>
    <scope>NUCLEOTIDE SEQUENCE [LARGE SCALE GENOMIC DNA]</scope>
    <source>
        <strain evidence="3 4">CWC-02</strain>
    </source>
</reference>
<dbReference type="InterPro" id="IPR058486">
    <property type="entry name" value="DUF8173"/>
</dbReference>
<gene>
    <name evidence="3" type="ORF">DIC75_11790</name>
</gene>
<evidence type="ECO:0000313" key="3">
    <source>
        <dbReference type="EMBL" id="MCM2466975.1"/>
    </source>
</evidence>
<dbReference type="Pfam" id="PF26514">
    <property type="entry name" value="DUF8173"/>
    <property type="match status" value="1"/>
</dbReference>
<keyword evidence="1" id="KW-1133">Transmembrane helix</keyword>
<sequence length="327" mass="33048">MKHLAVIILVLLLIPSGAQALTFLGGDQQVIDTPIPDDVVASGGSVTVSAPVDSLTVAGGTVRVDAPVAGDIIAAGGTLILNGDVGGKVLAAGGEIELNGNATNALVTGGTVRIGEDAVIERDAFISAGEVTNAGSVLRNLTVSGGTFSNTGTAGNVTFEEQEEPGPLLPGLFSVLLAIGFLILGLILIRIFPDLFAAVVRQVEGSPILLTVLGFVAIVVSAIILLIVAVTIIGLPLALVGGLLFIVALMLSSLFVAYALGDVIASRAGWKPGRAWIFVLGFVILQILIFIPLLGAIVQVVAVSLGYGGLLYALRSVCPFRAGGGGA</sequence>
<feature type="transmembrane region" description="Helical" evidence="1">
    <location>
        <begin position="239"/>
        <end position="261"/>
    </location>
</feature>
<evidence type="ECO:0000256" key="1">
    <source>
        <dbReference type="SAM" id="Phobius"/>
    </source>
</evidence>
<evidence type="ECO:0000259" key="2">
    <source>
        <dbReference type="Pfam" id="PF26514"/>
    </source>
</evidence>
<feature type="transmembrane region" description="Helical" evidence="1">
    <location>
        <begin position="209"/>
        <end position="233"/>
    </location>
</feature>
<name>A0ABD4TFN1_9EURY</name>
<evidence type="ECO:0000313" key="4">
    <source>
        <dbReference type="Proteomes" id="UP001523230"/>
    </source>
</evidence>
<organism evidence="3 4">
    <name type="scientific">Methanoculleus oceani</name>
    <dbReference type="NCBI Taxonomy" id="2184756"/>
    <lineage>
        <taxon>Archaea</taxon>
        <taxon>Methanobacteriati</taxon>
        <taxon>Methanobacteriota</taxon>
        <taxon>Stenosarchaea group</taxon>
        <taxon>Methanomicrobia</taxon>
        <taxon>Methanomicrobiales</taxon>
        <taxon>Methanomicrobiaceae</taxon>
        <taxon>Methanoculleus</taxon>
    </lineage>
</organism>
<accession>A0ABD4TFN1</accession>